<feature type="region of interest" description="Disordered" evidence="2">
    <location>
        <begin position="347"/>
        <end position="384"/>
    </location>
</feature>
<evidence type="ECO:0000256" key="2">
    <source>
        <dbReference type="SAM" id="MobiDB-lite"/>
    </source>
</evidence>
<dbReference type="SUPFAM" id="SSF54768">
    <property type="entry name" value="dsRNA-binding domain-like"/>
    <property type="match status" value="1"/>
</dbReference>
<feature type="compositionally biased region" description="Basic residues" evidence="2">
    <location>
        <begin position="84"/>
        <end position="93"/>
    </location>
</feature>
<organism evidence="4 5">
    <name type="scientific">Phyllosticta capitalensis</name>
    <dbReference type="NCBI Taxonomy" id="121624"/>
    <lineage>
        <taxon>Eukaryota</taxon>
        <taxon>Fungi</taxon>
        <taxon>Dikarya</taxon>
        <taxon>Ascomycota</taxon>
        <taxon>Pezizomycotina</taxon>
        <taxon>Dothideomycetes</taxon>
        <taxon>Dothideomycetes incertae sedis</taxon>
        <taxon>Botryosphaeriales</taxon>
        <taxon>Phyllostictaceae</taxon>
        <taxon>Phyllosticta</taxon>
    </lineage>
</organism>
<dbReference type="SMART" id="SM00535">
    <property type="entry name" value="RIBOc"/>
    <property type="match status" value="1"/>
</dbReference>
<feature type="compositionally biased region" description="Acidic residues" evidence="2">
    <location>
        <begin position="374"/>
        <end position="384"/>
    </location>
</feature>
<dbReference type="Pfam" id="PF00636">
    <property type="entry name" value="Ribonuclease_3"/>
    <property type="match status" value="1"/>
</dbReference>
<feature type="region of interest" description="Disordered" evidence="2">
    <location>
        <begin position="1"/>
        <end position="102"/>
    </location>
</feature>
<evidence type="ECO:0000256" key="1">
    <source>
        <dbReference type="ARBA" id="ARBA00022884"/>
    </source>
</evidence>
<dbReference type="Gene3D" id="1.10.1520.10">
    <property type="entry name" value="Ribonuclease III domain"/>
    <property type="match status" value="1"/>
</dbReference>
<evidence type="ECO:0000313" key="5">
    <source>
        <dbReference type="Proteomes" id="UP001492380"/>
    </source>
</evidence>
<keyword evidence="1" id="KW-0694">RNA-binding</keyword>
<dbReference type="PANTHER" id="PTHR11207:SF0">
    <property type="entry name" value="RIBONUCLEASE 3"/>
    <property type="match status" value="1"/>
</dbReference>
<feature type="domain" description="RNase III" evidence="3">
    <location>
        <begin position="102"/>
        <end position="220"/>
    </location>
</feature>
<evidence type="ECO:0000313" key="4">
    <source>
        <dbReference type="EMBL" id="KAK8246786.1"/>
    </source>
</evidence>
<comment type="caution">
    <text evidence="4">The sequence shown here is derived from an EMBL/GenBank/DDBJ whole genome shotgun (WGS) entry which is preliminary data.</text>
</comment>
<sequence>MTSSQMKRPFNGTDGGDHNAGHAKKHKVTDGRGYGVDSRAGGHNGNNSHRRNDFSHRSKSSANQEPLGKSRFPHGANDSDKHRSSGQKPKKSNKPLPPLPEIKNPELCKLPFVHSSAVDGQSDWHSRCYEGLEWFGDSVLQFTATKVIAKDFDFYSAGQKSSMRETLVCNNTLREYSKRYGFPAKLVHATPGLEQSRKTWQKIEADIFEAYVGAVYQDDPENGEARIHEWMLQLWTPILDENRRTASLNTVQDVSQAKTKLSALLGGVGIKITYEDMPHDKKDEMKQAVYLTGWGFEHLKMGEGVAKNKKNAGGAAALDAVNNLNQLTPGGPGEQIAQALVTKRTFDAEKKAQREREEAEKTGAEAKEAGESADSNDSDESKEE</sequence>
<gene>
    <name evidence="4" type="ORF">HDK90DRAFT_20332</name>
</gene>
<dbReference type="EMBL" id="JBBWRZ010000001">
    <property type="protein sequence ID" value="KAK8246786.1"/>
    <property type="molecule type" value="Genomic_DNA"/>
</dbReference>
<keyword evidence="5" id="KW-1185">Reference proteome</keyword>
<accession>A0ABR1Z413</accession>
<dbReference type="InterPro" id="IPR036389">
    <property type="entry name" value="RNase_III_sf"/>
</dbReference>
<dbReference type="SUPFAM" id="SSF69065">
    <property type="entry name" value="RNase III domain-like"/>
    <property type="match status" value="1"/>
</dbReference>
<dbReference type="CDD" id="cd00593">
    <property type="entry name" value="RIBOc"/>
    <property type="match status" value="1"/>
</dbReference>
<name>A0ABR1Z413_9PEZI</name>
<reference evidence="4 5" key="1">
    <citation type="submission" date="2024-04" db="EMBL/GenBank/DDBJ databases">
        <title>Phyllosticta paracitricarpa is synonymous to the EU quarantine fungus P. citricarpa based on phylogenomic analyses.</title>
        <authorList>
            <consortium name="Lawrence Berkeley National Laboratory"/>
            <person name="Van Ingen-Buijs V.A."/>
            <person name="Van Westerhoven A.C."/>
            <person name="Haridas S."/>
            <person name="Skiadas P."/>
            <person name="Martin F."/>
            <person name="Groenewald J.Z."/>
            <person name="Crous P.W."/>
            <person name="Seidl M.F."/>
        </authorList>
    </citation>
    <scope>NUCLEOTIDE SEQUENCE [LARGE SCALE GENOMIC DNA]</scope>
    <source>
        <strain evidence="4 5">CBS 123374</strain>
    </source>
</reference>
<dbReference type="InterPro" id="IPR000999">
    <property type="entry name" value="RNase_III_dom"/>
</dbReference>
<proteinExistence type="predicted"/>
<protein>
    <submittedName>
        <fullName evidence="4">Ribonuclease III domain-containing protein</fullName>
    </submittedName>
</protein>
<feature type="compositionally biased region" description="Low complexity" evidence="2">
    <location>
        <begin position="38"/>
        <end position="47"/>
    </location>
</feature>
<feature type="compositionally biased region" description="Basic and acidic residues" evidence="2">
    <location>
        <begin position="347"/>
        <end position="370"/>
    </location>
</feature>
<dbReference type="Gene3D" id="3.30.160.20">
    <property type="match status" value="1"/>
</dbReference>
<dbReference type="PROSITE" id="PS50142">
    <property type="entry name" value="RNASE_3_2"/>
    <property type="match status" value="1"/>
</dbReference>
<evidence type="ECO:0000259" key="3">
    <source>
        <dbReference type="PROSITE" id="PS50142"/>
    </source>
</evidence>
<dbReference type="PANTHER" id="PTHR11207">
    <property type="entry name" value="RIBONUCLEASE III"/>
    <property type="match status" value="1"/>
</dbReference>
<dbReference type="Proteomes" id="UP001492380">
    <property type="component" value="Unassembled WGS sequence"/>
</dbReference>